<dbReference type="RefSeq" id="XP_033672917.1">
    <property type="nucleotide sequence ID" value="XM_033804425.1"/>
</dbReference>
<evidence type="ECO:0000256" key="1">
    <source>
        <dbReference type="SAM" id="MobiDB-lite"/>
    </source>
</evidence>
<keyword evidence="3" id="KW-1185">Reference proteome</keyword>
<dbReference type="GeneID" id="54557697"/>
<name>A0A6A6D0S9_ZASCE</name>
<feature type="region of interest" description="Disordered" evidence="1">
    <location>
        <begin position="1"/>
        <end position="20"/>
    </location>
</feature>
<organism evidence="2 3">
    <name type="scientific">Zasmidium cellare ATCC 36951</name>
    <dbReference type="NCBI Taxonomy" id="1080233"/>
    <lineage>
        <taxon>Eukaryota</taxon>
        <taxon>Fungi</taxon>
        <taxon>Dikarya</taxon>
        <taxon>Ascomycota</taxon>
        <taxon>Pezizomycotina</taxon>
        <taxon>Dothideomycetes</taxon>
        <taxon>Dothideomycetidae</taxon>
        <taxon>Mycosphaerellales</taxon>
        <taxon>Mycosphaerellaceae</taxon>
        <taxon>Zasmidium</taxon>
    </lineage>
</organism>
<reference evidence="2" key="1">
    <citation type="journal article" date="2020" name="Stud. Mycol.">
        <title>101 Dothideomycetes genomes: a test case for predicting lifestyles and emergence of pathogens.</title>
        <authorList>
            <person name="Haridas S."/>
            <person name="Albert R."/>
            <person name="Binder M."/>
            <person name="Bloem J."/>
            <person name="Labutti K."/>
            <person name="Salamov A."/>
            <person name="Andreopoulos B."/>
            <person name="Baker S."/>
            <person name="Barry K."/>
            <person name="Bills G."/>
            <person name="Bluhm B."/>
            <person name="Cannon C."/>
            <person name="Castanera R."/>
            <person name="Culley D."/>
            <person name="Daum C."/>
            <person name="Ezra D."/>
            <person name="Gonzalez J."/>
            <person name="Henrissat B."/>
            <person name="Kuo A."/>
            <person name="Liang C."/>
            <person name="Lipzen A."/>
            <person name="Lutzoni F."/>
            <person name="Magnuson J."/>
            <person name="Mondo S."/>
            <person name="Nolan M."/>
            <person name="Ohm R."/>
            <person name="Pangilinan J."/>
            <person name="Park H.-J."/>
            <person name="Ramirez L."/>
            <person name="Alfaro M."/>
            <person name="Sun H."/>
            <person name="Tritt A."/>
            <person name="Yoshinaga Y."/>
            <person name="Zwiers L.-H."/>
            <person name="Turgeon B."/>
            <person name="Goodwin S."/>
            <person name="Spatafora J."/>
            <person name="Crous P."/>
            <person name="Grigoriev I."/>
        </authorList>
    </citation>
    <scope>NUCLEOTIDE SEQUENCE</scope>
    <source>
        <strain evidence="2">ATCC 36951</strain>
    </source>
</reference>
<dbReference type="Proteomes" id="UP000799537">
    <property type="component" value="Unassembled WGS sequence"/>
</dbReference>
<proteinExistence type="predicted"/>
<dbReference type="AlphaFoldDB" id="A0A6A6D0S9"/>
<gene>
    <name evidence="2" type="ORF">M409DRAFT_18257</name>
</gene>
<accession>A0A6A6D0S9</accession>
<protein>
    <submittedName>
        <fullName evidence="2">Uncharacterized protein</fullName>
    </submittedName>
</protein>
<sequence length="291" mass="32869">MADETQRPSKKQKISHKDVDTLPGEVRNEIWRQMLLISKTSKEEKAQPVVIWQLHLDDPQVCNIQEVDAGNAHRSKITPSKSTPLDQQELIKAATKSFAEFLSEVSPETIFAFANTEALQKFAALINPHLQASVDYKIKLRLLLPLFDESEETFDSMTGWKSIKQAHGYAEEARSHVQEWMDVVQTIECPCEVFLEFGQHWRDYRALRGVTRSLREKDGWTLEVLAKDSAWNGIPDADLHKSLTVASVKGVELQIQRDMGQAQAADLVGHGCRGLRPFEQYVKASKTVSTG</sequence>
<dbReference type="OrthoDB" id="3785238at2759"/>
<dbReference type="EMBL" id="ML993582">
    <property type="protein sequence ID" value="KAF2172028.1"/>
    <property type="molecule type" value="Genomic_DNA"/>
</dbReference>
<evidence type="ECO:0000313" key="2">
    <source>
        <dbReference type="EMBL" id="KAF2172028.1"/>
    </source>
</evidence>
<evidence type="ECO:0000313" key="3">
    <source>
        <dbReference type="Proteomes" id="UP000799537"/>
    </source>
</evidence>